<sequence>MLTSTSGETHLFLTSYKVHFTLHDPSLTPLLLTSISGETHLFLTSYKVHFVKLISLKHYNISLVFFSNHDSLSIKMFRGEHMLHINCTFAFIQEWWGPWWENNSMIRQASITLGFSGPTTSIIVMVKQG</sequence>
<gene>
    <name evidence="1" type="ORF">O6H91_02G099300</name>
</gene>
<evidence type="ECO:0000313" key="1">
    <source>
        <dbReference type="EMBL" id="KAJ7566365.1"/>
    </source>
</evidence>
<proteinExistence type="predicted"/>
<dbReference type="Proteomes" id="UP001162992">
    <property type="component" value="Chromosome 2"/>
</dbReference>
<organism evidence="1 2">
    <name type="scientific">Diphasiastrum complanatum</name>
    <name type="common">Issler's clubmoss</name>
    <name type="synonym">Lycopodium complanatum</name>
    <dbReference type="NCBI Taxonomy" id="34168"/>
    <lineage>
        <taxon>Eukaryota</taxon>
        <taxon>Viridiplantae</taxon>
        <taxon>Streptophyta</taxon>
        <taxon>Embryophyta</taxon>
        <taxon>Tracheophyta</taxon>
        <taxon>Lycopodiopsida</taxon>
        <taxon>Lycopodiales</taxon>
        <taxon>Lycopodiaceae</taxon>
        <taxon>Lycopodioideae</taxon>
        <taxon>Diphasiastrum</taxon>
    </lineage>
</organism>
<accession>A0ACC2EJ16</accession>
<evidence type="ECO:0000313" key="2">
    <source>
        <dbReference type="Proteomes" id="UP001162992"/>
    </source>
</evidence>
<protein>
    <submittedName>
        <fullName evidence="1">Uncharacterized protein</fullName>
    </submittedName>
</protein>
<keyword evidence="2" id="KW-1185">Reference proteome</keyword>
<reference evidence="2" key="1">
    <citation type="journal article" date="2024" name="Proc. Natl. Acad. Sci. U.S.A.">
        <title>Extraordinary preservation of gene collinearity over three hundred million years revealed in homosporous lycophytes.</title>
        <authorList>
            <person name="Li C."/>
            <person name="Wickell D."/>
            <person name="Kuo L.Y."/>
            <person name="Chen X."/>
            <person name="Nie B."/>
            <person name="Liao X."/>
            <person name="Peng D."/>
            <person name="Ji J."/>
            <person name="Jenkins J."/>
            <person name="Williams M."/>
            <person name="Shu S."/>
            <person name="Plott C."/>
            <person name="Barry K."/>
            <person name="Rajasekar S."/>
            <person name="Grimwood J."/>
            <person name="Han X."/>
            <person name="Sun S."/>
            <person name="Hou Z."/>
            <person name="He W."/>
            <person name="Dai G."/>
            <person name="Sun C."/>
            <person name="Schmutz J."/>
            <person name="Leebens-Mack J.H."/>
            <person name="Li F.W."/>
            <person name="Wang L."/>
        </authorList>
    </citation>
    <scope>NUCLEOTIDE SEQUENCE [LARGE SCALE GENOMIC DNA]</scope>
    <source>
        <strain evidence="2">cv. PW_Plant_1</strain>
    </source>
</reference>
<comment type="caution">
    <text evidence="1">The sequence shown here is derived from an EMBL/GenBank/DDBJ whole genome shotgun (WGS) entry which is preliminary data.</text>
</comment>
<dbReference type="EMBL" id="CM055093">
    <property type="protein sequence ID" value="KAJ7566365.1"/>
    <property type="molecule type" value="Genomic_DNA"/>
</dbReference>
<name>A0ACC2EJ16_DIPCM</name>